<gene>
    <name evidence="1" type="ORF">WQQ_20880</name>
</gene>
<dbReference type="EMBL" id="AKGD01000001">
    <property type="protein sequence ID" value="EIT71951.1"/>
    <property type="molecule type" value="Genomic_DNA"/>
</dbReference>
<proteinExistence type="predicted"/>
<keyword evidence="2" id="KW-1185">Reference proteome</keyword>
<sequence>MPLLVELIEQGIDKIDADSLGAASARLIQGLTGTAAVIQEQIVWGHAIEEVLAKLEKWITAADFRVEFFSEPIKPALAFSIQGEYVLVVLLGIEAPHLLGGGGVIHEYGGATRAAQILECLVACLVRDVTSESKHLCLLAGTGRASVSR</sequence>
<accession>I8I5V9</accession>
<organism evidence="1 2">
    <name type="scientific">Hydrocarboniphaga effusa AP103</name>
    <dbReference type="NCBI Taxonomy" id="1172194"/>
    <lineage>
        <taxon>Bacteria</taxon>
        <taxon>Pseudomonadati</taxon>
        <taxon>Pseudomonadota</taxon>
        <taxon>Gammaproteobacteria</taxon>
        <taxon>Nevskiales</taxon>
        <taxon>Nevskiaceae</taxon>
        <taxon>Hydrocarboniphaga</taxon>
    </lineage>
</organism>
<dbReference type="AlphaFoldDB" id="I8I5V9"/>
<evidence type="ECO:0000313" key="1">
    <source>
        <dbReference type="EMBL" id="EIT71951.1"/>
    </source>
</evidence>
<evidence type="ECO:0000313" key="2">
    <source>
        <dbReference type="Proteomes" id="UP000003704"/>
    </source>
</evidence>
<protein>
    <submittedName>
        <fullName evidence="1">Uncharacterized protein</fullName>
    </submittedName>
</protein>
<dbReference type="Proteomes" id="UP000003704">
    <property type="component" value="Unassembled WGS sequence"/>
</dbReference>
<name>I8I5V9_9GAMM</name>
<reference evidence="1 2" key="1">
    <citation type="journal article" date="2012" name="J. Bacteriol.">
        <title>Genome Sequence of n-Alkane-Degrading Hydrocarboniphaga effusa Strain AP103T (ATCC BAA-332T).</title>
        <authorList>
            <person name="Chang H.K."/>
            <person name="Zylstra G.J."/>
            <person name="Chae J.C."/>
        </authorList>
    </citation>
    <scope>NUCLEOTIDE SEQUENCE [LARGE SCALE GENOMIC DNA]</scope>
    <source>
        <strain evidence="1 2">AP103</strain>
    </source>
</reference>
<comment type="caution">
    <text evidence="1">The sequence shown here is derived from an EMBL/GenBank/DDBJ whole genome shotgun (WGS) entry which is preliminary data.</text>
</comment>